<feature type="coiled-coil region" evidence="1">
    <location>
        <begin position="61"/>
        <end position="88"/>
    </location>
</feature>
<evidence type="ECO:0000313" key="3">
    <source>
        <dbReference type="EMBL" id="TGJ86371.1"/>
    </source>
</evidence>
<feature type="region of interest" description="Disordered" evidence="2">
    <location>
        <begin position="255"/>
        <end position="317"/>
    </location>
</feature>
<dbReference type="STRING" id="37992.A0A4Z0Z3Y0"/>
<dbReference type="OrthoDB" id="5316527at2759"/>
<dbReference type="Proteomes" id="UP000297716">
    <property type="component" value="Unassembled WGS sequence"/>
</dbReference>
<evidence type="ECO:0000256" key="2">
    <source>
        <dbReference type="SAM" id="MobiDB-lite"/>
    </source>
</evidence>
<reference evidence="3 4" key="1">
    <citation type="submission" date="2019-03" db="EMBL/GenBank/DDBJ databases">
        <title>Draft genome sequence of Xylaria hypoxylon DSM 108379, a ubiquitous saprotrophic-parasitic fungi on hardwood.</title>
        <authorList>
            <person name="Buettner E."/>
            <person name="Leonhardt S."/>
            <person name="Gebauer A.M."/>
            <person name="Liers C."/>
            <person name="Hofrichter M."/>
            <person name="Kellner H."/>
        </authorList>
    </citation>
    <scope>NUCLEOTIDE SEQUENCE [LARGE SCALE GENOMIC DNA]</scope>
    <source>
        <strain evidence="3 4">DSM 108379</strain>
    </source>
</reference>
<dbReference type="AlphaFoldDB" id="A0A4Z0Z3Y0"/>
<keyword evidence="1" id="KW-0175">Coiled coil</keyword>
<dbReference type="EMBL" id="SKBN01000028">
    <property type="protein sequence ID" value="TGJ86371.1"/>
    <property type="molecule type" value="Genomic_DNA"/>
</dbReference>
<evidence type="ECO:0000256" key="1">
    <source>
        <dbReference type="SAM" id="Coils"/>
    </source>
</evidence>
<organism evidence="3 4">
    <name type="scientific">Xylaria hypoxylon</name>
    <dbReference type="NCBI Taxonomy" id="37992"/>
    <lineage>
        <taxon>Eukaryota</taxon>
        <taxon>Fungi</taxon>
        <taxon>Dikarya</taxon>
        <taxon>Ascomycota</taxon>
        <taxon>Pezizomycotina</taxon>
        <taxon>Sordariomycetes</taxon>
        <taxon>Xylariomycetidae</taxon>
        <taxon>Xylariales</taxon>
        <taxon>Xylariaceae</taxon>
        <taxon>Xylaria</taxon>
    </lineage>
</organism>
<evidence type="ECO:0000313" key="4">
    <source>
        <dbReference type="Proteomes" id="UP000297716"/>
    </source>
</evidence>
<name>A0A4Z0Z3Y0_9PEZI</name>
<feature type="compositionally biased region" description="Low complexity" evidence="2">
    <location>
        <begin position="295"/>
        <end position="306"/>
    </location>
</feature>
<proteinExistence type="predicted"/>
<gene>
    <name evidence="3" type="ORF">E0Z10_g2365</name>
</gene>
<sequence>MLRLLRLPRNIFSLGARVNPTRSSQPEVVRIQRVKFLRNRFKASNVLITIAFSYTFYELLTRALVGLLDEAELELTEQERQELEEEEAEPMFIPFPGFTQMVEPPPYRSTDPEWRAYIKVSRNQALLTSIRGSLAEMARRAVVSHPLLARRFGNDTNVSKFWLDVQYPLRPPPTFVRQGLSFGAGNGMMWSTQPVDTVAVFWTRQALWPSALTLSLWSFTNALMAQNAMNVARFFGYETQTDPLGNMQQAMEKIQQQLKKQSGKPDSVPPPLPSQDRTSEGSTTSSIPPVDKRSSGSTTTPGTLGTRAGIDNAIPNVPSAKDTYVVRTAQGHTSGPWETFTKSLAQRWRRAPAYPPRGSIRVSGLVEINTPRAIITVDCAAWWDPQTEKYDTKTLALELRTIRPKLQTPLR</sequence>
<accession>A0A4Z0Z3Y0</accession>
<keyword evidence="4" id="KW-1185">Reference proteome</keyword>
<protein>
    <submittedName>
        <fullName evidence="3">Uncharacterized protein</fullName>
    </submittedName>
</protein>
<comment type="caution">
    <text evidence="3">The sequence shown here is derived from an EMBL/GenBank/DDBJ whole genome shotgun (WGS) entry which is preliminary data.</text>
</comment>